<evidence type="ECO:0000313" key="2">
    <source>
        <dbReference type="Proteomes" id="UP000032545"/>
    </source>
</evidence>
<gene>
    <name evidence="1" type="ORF">FF36_04949</name>
</gene>
<protein>
    <submittedName>
        <fullName evidence="1">O-methyltransferase involved in polyketide biosynthesis</fullName>
    </submittedName>
</protein>
<organism evidence="1 2">
    <name type="scientific">Frankia torreyi</name>
    <dbReference type="NCBI Taxonomy" id="1856"/>
    <lineage>
        <taxon>Bacteria</taxon>
        <taxon>Bacillati</taxon>
        <taxon>Actinomycetota</taxon>
        <taxon>Actinomycetes</taxon>
        <taxon>Frankiales</taxon>
        <taxon>Frankiaceae</taxon>
        <taxon>Frankia</taxon>
    </lineage>
</organism>
<keyword evidence="1" id="KW-0808">Transferase</keyword>
<dbReference type="PIRSF" id="PIRSF017393">
    <property type="entry name" value="MTase_SAV2177"/>
    <property type="match status" value="1"/>
</dbReference>
<accession>A0A0D8B912</accession>
<evidence type="ECO:0000313" key="1">
    <source>
        <dbReference type="EMBL" id="KJE20743.1"/>
    </source>
</evidence>
<dbReference type="RefSeq" id="WP_044887453.1">
    <property type="nucleotide sequence ID" value="NZ_JYFN01000052.1"/>
</dbReference>
<dbReference type="AlphaFoldDB" id="A0A0D8B912"/>
<comment type="caution">
    <text evidence="1">The sequence shown here is derived from an EMBL/GenBank/DDBJ whole genome shotgun (WGS) entry which is preliminary data.</text>
</comment>
<dbReference type="GO" id="GO:0032259">
    <property type="term" value="P:methylation"/>
    <property type="evidence" value="ECO:0007669"/>
    <property type="project" value="UniProtKB-KW"/>
</dbReference>
<keyword evidence="1" id="KW-0489">Methyltransferase</keyword>
<sequence>MQADAGTSGRARSVDLREDIPHSARMYDYYLGGKDNYAADREAAEQALAVFPHLRTYASQNRAFLHRAVRYLAADAGVRQFVDVGTGIPTSPNLHEIAQRVAPDARIVYVDNDPIVLVHARALLTGTPQGRTAYVDADLRRPDEMIAVPEFAATLDPARPIALSLIAILHFFPDADRPADIVARLCERLPAGSFLVVSHGTAELAPQAAARVVEVYNSRGIPFQTRDRAELTALLPAGWELVEPGVEVLHRWRPEPGSDPDLISDADISAYALIARKR</sequence>
<reference evidence="1 2" key="2">
    <citation type="journal article" date="2016" name="Genome Announc.">
        <title>Permanent Draft Genome Sequences for Two Variants of Frankia sp. Strain CpI1, the First Frankia Strain Isolated from Root Nodules of Comptonia peregrina.</title>
        <authorList>
            <person name="Oshone R."/>
            <person name="Hurst S.G.IV."/>
            <person name="Abebe-Akele F."/>
            <person name="Simpson S."/>
            <person name="Morris K."/>
            <person name="Thomas W.K."/>
            <person name="Tisa L.S."/>
        </authorList>
    </citation>
    <scope>NUCLEOTIDE SEQUENCE [LARGE SCALE GENOMIC DNA]</scope>
    <source>
        <strain evidence="2">CpI1-S</strain>
    </source>
</reference>
<dbReference type="Gene3D" id="3.40.50.150">
    <property type="entry name" value="Vaccinia Virus protein VP39"/>
    <property type="match status" value="1"/>
</dbReference>
<dbReference type="SUPFAM" id="SSF53335">
    <property type="entry name" value="S-adenosyl-L-methionine-dependent methyltransferases"/>
    <property type="match status" value="1"/>
</dbReference>
<dbReference type="GO" id="GO:0008168">
    <property type="term" value="F:methyltransferase activity"/>
    <property type="evidence" value="ECO:0007669"/>
    <property type="project" value="UniProtKB-KW"/>
</dbReference>
<proteinExistence type="predicted"/>
<name>A0A0D8B912_9ACTN</name>
<keyword evidence="2" id="KW-1185">Reference proteome</keyword>
<dbReference type="OrthoDB" id="3215819at2"/>
<dbReference type="InterPro" id="IPR006764">
    <property type="entry name" value="SAM_dep_MeTrfase_SAV2177_type"/>
</dbReference>
<reference evidence="2" key="1">
    <citation type="submission" date="2015-02" db="EMBL/GenBank/DDBJ databases">
        <title>Draft Genome of Frankia sp. CpI1-S.</title>
        <authorList>
            <person name="Oshone R.T."/>
            <person name="Ngom M."/>
            <person name="Ghodhbane-Gtari F."/>
            <person name="Gtari M."/>
            <person name="Morris K."/>
            <person name="Thomas K."/>
            <person name="Sen A."/>
            <person name="Tisa L.S."/>
        </authorList>
    </citation>
    <scope>NUCLEOTIDE SEQUENCE [LARGE SCALE GENOMIC DNA]</scope>
    <source>
        <strain evidence="2">CpI1-S</strain>
    </source>
</reference>
<dbReference type="PATRIC" id="fig|1502723.3.peg.5136"/>
<dbReference type="InterPro" id="IPR029063">
    <property type="entry name" value="SAM-dependent_MTases_sf"/>
</dbReference>
<dbReference type="Pfam" id="PF04672">
    <property type="entry name" value="Methyltransf_19"/>
    <property type="match status" value="1"/>
</dbReference>
<dbReference type="Proteomes" id="UP000032545">
    <property type="component" value="Unassembled WGS sequence"/>
</dbReference>
<dbReference type="EMBL" id="JYFN01000052">
    <property type="protein sequence ID" value="KJE20743.1"/>
    <property type="molecule type" value="Genomic_DNA"/>
</dbReference>